<keyword evidence="2" id="KW-1185">Reference proteome</keyword>
<proteinExistence type="predicted"/>
<name>A0A3E1EUQ7_9FLAO</name>
<evidence type="ECO:0000313" key="1">
    <source>
        <dbReference type="EMBL" id="RFC53306.1"/>
    </source>
</evidence>
<protein>
    <submittedName>
        <fullName evidence="1">Uncharacterized protein</fullName>
    </submittedName>
</protein>
<evidence type="ECO:0000313" key="2">
    <source>
        <dbReference type="Proteomes" id="UP000257127"/>
    </source>
</evidence>
<organism evidence="1 2">
    <name type="scientific">Brumimicrobium aurantiacum</name>
    <dbReference type="NCBI Taxonomy" id="1737063"/>
    <lineage>
        <taxon>Bacteria</taxon>
        <taxon>Pseudomonadati</taxon>
        <taxon>Bacteroidota</taxon>
        <taxon>Flavobacteriia</taxon>
        <taxon>Flavobacteriales</taxon>
        <taxon>Crocinitomicaceae</taxon>
        <taxon>Brumimicrobium</taxon>
    </lineage>
</organism>
<dbReference type="AlphaFoldDB" id="A0A3E1EUQ7"/>
<dbReference type="EMBL" id="QURB01000010">
    <property type="protein sequence ID" value="RFC53306.1"/>
    <property type="molecule type" value="Genomic_DNA"/>
</dbReference>
<sequence>MDNFILKTSDEEIKSKKEYILAVQHTNNFSIILKSKFSLEIYNNEMKLQENIALELPHKDLRFQDIFIVNGEIYLFMNRYNGKNNEHYLYATILSKKRGVVNDIYQIEKIKMGDQLKKHQQEKEKFEVSVTADSLAFLVRSSTKLMDYDKNAKRKFSFISLDFELLDERTVVFPELEKHFFLSKTITDKKGNIFLASHRSFVENDKTIFKPEVFGRNKAFFYSLFFDENHISTHEIQHSTRSSFNISELKTKIDSHGNVRCMAFFSATYEYAAIGSYSFTMNTESREIEDEKTFQFEDGLIDQFYTEEQIHERNEKRKEDIYIWTNQLHNFIMHDLVMKNNGGYYLIAEQIHPLKTSKEDPHFTPRIGIPIKQNYSFNGLMIFSISKNNELIEYSVIPKKQASKNHISYGQHYGVGIVMSLGNNDDLNIFFNDDKEYLDEKFNTSINDMFIEDQVFIRYTITLDGRISKHPIIETDKHNINIDPITSPKIQGNKLFLISRRNRYYYKPLTLEMMKE</sequence>
<gene>
    <name evidence="1" type="ORF">DXU93_13975</name>
</gene>
<comment type="caution">
    <text evidence="1">The sequence shown here is derived from an EMBL/GenBank/DDBJ whole genome shotgun (WGS) entry which is preliminary data.</text>
</comment>
<reference evidence="1 2" key="1">
    <citation type="submission" date="2018-08" db="EMBL/GenBank/DDBJ databases">
        <title>The draft genome squence of Brumimicrobium sp. N62.</title>
        <authorList>
            <person name="Du Z.-J."/>
            <person name="Luo H.-R."/>
        </authorList>
    </citation>
    <scope>NUCLEOTIDE SEQUENCE [LARGE SCALE GENOMIC DNA]</scope>
    <source>
        <strain evidence="1 2">N62</strain>
    </source>
</reference>
<accession>A0A3E1EUQ7</accession>
<dbReference type="Proteomes" id="UP000257127">
    <property type="component" value="Unassembled WGS sequence"/>
</dbReference>